<dbReference type="AlphaFoldDB" id="A0A743P539"/>
<sequence length="186" mass="20901">MAVNDWIMEKQPDFYIKAVRRTIADLPGGYEEAPTWLGSKVTKDSLFNRLRSTFADQIFPLGWALVLQKACGKYYVTEAIARASGGVFIPLPDIEEVDNADINQRLLEAMEELGVYSQKVREAIEDGVIDRREREEIDAELHRVIVKMQEHASLVFRVFCPPEKGDARECAAPGTVASSVLERTNA</sequence>
<name>A0A743P539_SALER</name>
<protein>
    <recommendedName>
        <fullName evidence="2">DNA-binding protein</fullName>
    </recommendedName>
</protein>
<reference evidence="1" key="1">
    <citation type="journal article" date="2018" name="Genome Biol.">
        <title>SKESA: strategic k-mer extension for scrupulous assemblies.</title>
        <authorList>
            <person name="Souvorov A."/>
            <person name="Agarwala R."/>
            <person name="Lipman D.J."/>
        </authorList>
    </citation>
    <scope>NUCLEOTIDE SEQUENCE</scope>
    <source>
        <strain evidence="1">MA.CK_00/00001968</strain>
    </source>
</reference>
<accession>A0A743P539</accession>
<dbReference type="InterPro" id="IPR009679">
    <property type="entry name" value="Phage_186_CII-like"/>
</dbReference>
<comment type="caution">
    <text evidence="1">The sequence shown here is derived from an EMBL/GenBank/DDBJ whole genome shotgun (WGS) entry which is preliminary data.</text>
</comment>
<dbReference type="GO" id="GO:0003677">
    <property type="term" value="F:DNA binding"/>
    <property type="evidence" value="ECO:0007669"/>
    <property type="project" value="InterPro"/>
</dbReference>
<organism evidence="1">
    <name type="scientific">Salmonella enterica</name>
    <name type="common">Salmonella choleraesuis</name>
    <dbReference type="NCBI Taxonomy" id="28901"/>
    <lineage>
        <taxon>Bacteria</taxon>
        <taxon>Pseudomonadati</taxon>
        <taxon>Pseudomonadota</taxon>
        <taxon>Gammaproteobacteria</taxon>
        <taxon>Enterobacterales</taxon>
        <taxon>Enterobacteriaceae</taxon>
        <taxon>Salmonella</taxon>
    </lineage>
</organism>
<reference evidence="1" key="2">
    <citation type="submission" date="2020-02" db="EMBL/GenBank/DDBJ databases">
        <authorList>
            <consortium name="NCBI Pathogen Detection Project"/>
        </authorList>
    </citation>
    <scope>NUCLEOTIDE SEQUENCE</scope>
    <source>
        <strain evidence="1">MA.CK_00/00001968</strain>
    </source>
</reference>
<dbReference type="Pfam" id="PF06892">
    <property type="entry name" value="Phage_CP76"/>
    <property type="match status" value="1"/>
</dbReference>
<gene>
    <name evidence="1" type="ORF">G9F27_005476</name>
</gene>
<proteinExistence type="predicted"/>
<dbReference type="NCBIfam" id="NF041471">
    <property type="entry name" value="phage_reg_YmfL"/>
    <property type="match status" value="1"/>
</dbReference>
<dbReference type="InterPro" id="IPR048188">
    <property type="entry name" value="YmfL-like"/>
</dbReference>
<evidence type="ECO:0008006" key="2">
    <source>
        <dbReference type="Google" id="ProtNLM"/>
    </source>
</evidence>
<dbReference type="EMBL" id="DAAUQX010000100">
    <property type="protein sequence ID" value="HAF2131124.1"/>
    <property type="molecule type" value="Genomic_DNA"/>
</dbReference>
<evidence type="ECO:0000313" key="1">
    <source>
        <dbReference type="EMBL" id="HAF2131124.1"/>
    </source>
</evidence>